<dbReference type="PROSITE" id="PS50011">
    <property type="entry name" value="PROTEIN_KINASE_DOM"/>
    <property type="match status" value="1"/>
</dbReference>
<dbReference type="GO" id="GO:0004674">
    <property type="term" value="F:protein serine/threonine kinase activity"/>
    <property type="evidence" value="ECO:0007669"/>
    <property type="project" value="UniProtKB-KW"/>
</dbReference>
<accession>A0A2N8UK43</accession>
<evidence type="ECO:0000256" key="1">
    <source>
        <dbReference type="ARBA" id="ARBA00012513"/>
    </source>
</evidence>
<dbReference type="SMART" id="SM00220">
    <property type="entry name" value="S_TKc"/>
    <property type="match status" value="1"/>
</dbReference>
<dbReference type="EC" id="2.7.11.1" evidence="1"/>
<feature type="compositionally biased region" description="Polar residues" evidence="14">
    <location>
        <begin position="792"/>
        <end position="815"/>
    </location>
</feature>
<feature type="binding site" evidence="11">
    <location>
        <begin position="171"/>
        <end position="172"/>
    </location>
    <ligand>
        <name>ATP</name>
        <dbReference type="ChEBI" id="CHEBI:30616"/>
    </ligand>
</feature>
<dbReference type="InterPro" id="IPR030616">
    <property type="entry name" value="Aur-like"/>
</dbReference>
<dbReference type="FunFam" id="1.10.510.10:FF:000650">
    <property type="entry name" value="Serine/threonine-protein kinase ppk16"/>
    <property type="match status" value="1"/>
</dbReference>
<evidence type="ECO:0000256" key="10">
    <source>
        <dbReference type="PIRSR" id="PIRSR630616-1"/>
    </source>
</evidence>
<feature type="compositionally biased region" description="Low complexity" evidence="14">
    <location>
        <begin position="1039"/>
        <end position="1056"/>
    </location>
</feature>
<proteinExistence type="predicted"/>
<dbReference type="PANTHER" id="PTHR24350">
    <property type="entry name" value="SERINE/THREONINE-PROTEIN KINASE IAL-RELATED"/>
    <property type="match status" value="1"/>
</dbReference>
<feature type="region of interest" description="Disordered" evidence="14">
    <location>
        <begin position="1"/>
        <end position="22"/>
    </location>
</feature>
<comment type="catalytic activity">
    <reaction evidence="9">
        <text>L-seryl-[protein] + ATP = O-phospho-L-seryl-[protein] + ADP + H(+)</text>
        <dbReference type="Rhea" id="RHEA:17989"/>
        <dbReference type="Rhea" id="RHEA-COMP:9863"/>
        <dbReference type="Rhea" id="RHEA-COMP:11604"/>
        <dbReference type="ChEBI" id="CHEBI:15378"/>
        <dbReference type="ChEBI" id="CHEBI:29999"/>
        <dbReference type="ChEBI" id="CHEBI:30616"/>
        <dbReference type="ChEBI" id="CHEBI:83421"/>
        <dbReference type="ChEBI" id="CHEBI:456216"/>
        <dbReference type="EC" id="2.7.11.1"/>
    </reaction>
</comment>
<feature type="compositionally biased region" description="Low complexity" evidence="14">
    <location>
        <begin position="442"/>
        <end position="452"/>
    </location>
</feature>
<keyword evidence="3" id="KW-0597">Phosphoprotein</keyword>
<organism evidence="16 17">
    <name type="scientific">Sporisorium reilianum f. sp. reilianum</name>
    <dbReference type="NCBI Taxonomy" id="72559"/>
    <lineage>
        <taxon>Eukaryota</taxon>
        <taxon>Fungi</taxon>
        <taxon>Dikarya</taxon>
        <taxon>Basidiomycota</taxon>
        <taxon>Ustilaginomycotina</taxon>
        <taxon>Ustilaginomycetes</taxon>
        <taxon>Ustilaginales</taxon>
        <taxon>Ustilaginaceae</taxon>
        <taxon>Sporisorium</taxon>
    </lineage>
</organism>
<evidence type="ECO:0000256" key="6">
    <source>
        <dbReference type="ARBA" id="ARBA00022777"/>
    </source>
</evidence>
<feature type="region of interest" description="Disordered" evidence="14">
    <location>
        <begin position="1338"/>
        <end position="1485"/>
    </location>
</feature>
<feature type="cross-link" description="Glycyl lysine isopeptide (Lys-Gly) (interchain with G-Cter in SUMO2)" evidence="12">
    <location>
        <position position="169"/>
    </location>
</feature>
<feature type="compositionally biased region" description="Polar residues" evidence="14">
    <location>
        <begin position="829"/>
        <end position="842"/>
    </location>
</feature>
<feature type="region of interest" description="Disordered" evidence="14">
    <location>
        <begin position="627"/>
        <end position="1128"/>
    </location>
</feature>
<evidence type="ECO:0000256" key="3">
    <source>
        <dbReference type="ARBA" id="ARBA00022553"/>
    </source>
</evidence>
<feature type="region of interest" description="Disordered" evidence="14">
    <location>
        <begin position="520"/>
        <end position="559"/>
    </location>
</feature>
<keyword evidence="7 11" id="KW-0067">ATP-binding</keyword>
<feature type="compositionally biased region" description="Polar residues" evidence="14">
    <location>
        <begin position="689"/>
        <end position="731"/>
    </location>
</feature>
<feature type="compositionally biased region" description="Polar residues" evidence="14">
    <location>
        <begin position="1373"/>
        <end position="1394"/>
    </location>
</feature>
<dbReference type="PROSITE" id="PS00108">
    <property type="entry name" value="PROTEIN_KINASE_ST"/>
    <property type="match status" value="1"/>
</dbReference>
<evidence type="ECO:0000256" key="13">
    <source>
        <dbReference type="PROSITE-ProRule" id="PRU10141"/>
    </source>
</evidence>
<feature type="compositionally biased region" description="Polar residues" evidence="14">
    <location>
        <begin position="971"/>
        <end position="988"/>
    </location>
</feature>
<evidence type="ECO:0000256" key="5">
    <source>
        <dbReference type="ARBA" id="ARBA00022741"/>
    </source>
</evidence>
<dbReference type="InterPro" id="IPR011009">
    <property type="entry name" value="Kinase-like_dom_sf"/>
</dbReference>
<feature type="compositionally biased region" description="Polar residues" evidence="14">
    <location>
        <begin position="1095"/>
        <end position="1104"/>
    </location>
</feature>
<evidence type="ECO:0000256" key="14">
    <source>
        <dbReference type="SAM" id="MobiDB-lite"/>
    </source>
</evidence>
<feature type="region of interest" description="Disordered" evidence="14">
    <location>
        <begin position="442"/>
        <end position="500"/>
    </location>
</feature>
<feature type="compositionally biased region" description="Low complexity" evidence="14">
    <location>
        <begin position="1153"/>
        <end position="1172"/>
    </location>
</feature>
<dbReference type="InterPro" id="IPR000719">
    <property type="entry name" value="Prot_kinase_dom"/>
</dbReference>
<comment type="catalytic activity">
    <reaction evidence="8">
        <text>L-threonyl-[protein] + ATP = O-phospho-L-threonyl-[protein] + ADP + H(+)</text>
        <dbReference type="Rhea" id="RHEA:46608"/>
        <dbReference type="Rhea" id="RHEA-COMP:11060"/>
        <dbReference type="Rhea" id="RHEA-COMP:11605"/>
        <dbReference type="ChEBI" id="CHEBI:15378"/>
        <dbReference type="ChEBI" id="CHEBI:30013"/>
        <dbReference type="ChEBI" id="CHEBI:30616"/>
        <dbReference type="ChEBI" id="CHEBI:61977"/>
        <dbReference type="ChEBI" id="CHEBI:456216"/>
        <dbReference type="EC" id="2.7.11.1"/>
    </reaction>
</comment>
<feature type="compositionally biased region" description="Low complexity" evidence="14">
    <location>
        <begin position="1576"/>
        <end position="1620"/>
    </location>
</feature>
<reference evidence="16 17" key="1">
    <citation type="submission" date="2017-02" db="EMBL/GenBank/DDBJ databases">
        <authorList>
            <person name="Peterson S.W."/>
        </authorList>
    </citation>
    <scope>NUCLEOTIDE SEQUENCE [LARGE SCALE GENOMIC DNA]</scope>
    <source>
        <strain evidence="16 17">SRS1_H2-8</strain>
    </source>
</reference>
<dbReference type="GO" id="GO:0005524">
    <property type="term" value="F:ATP binding"/>
    <property type="evidence" value="ECO:0007669"/>
    <property type="project" value="UniProtKB-UniRule"/>
</dbReference>
<evidence type="ECO:0000256" key="7">
    <source>
        <dbReference type="ARBA" id="ARBA00022840"/>
    </source>
</evidence>
<keyword evidence="6 16" id="KW-0418">Kinase</keyword>
<evidence type="ECO:0000259" key="15">
    <source>
        <dbReference type="PROSITE" id="PS50011"/>
    </source>
</evidence>
<feature type="compositionally biased region" description="Acidic residues" evidence="14">
    <location>
        <begin position="1445"/>
        <end position="1456"/>
    </location>
</feature>
<protein>
    <recommendedName>
        <fullName evidence="1">non-specific serine/threonine protein kinase</fullName>
        <ecNumber evidence="1">2.7.11.1</ecNumber>
    </recommendedName>
</protein>
<feature type="active site" description="Proton acceptor" evidence="10">
    <location>
        <position position="167"/>
    </location>
</feature>
<dbReference type="CDD" id="cd14003">
    <property type="entry name" value="STKc_AMPK-like"/>
    <property type="match status" value="1"/>
</dbReference>
<dbReference type="InterPro" id="IPR017441">
    <property type="entry name" value="Protein_kinase_ATP_BS"/>
</dbReference>
<keyword evidence="5 11" id="KW-0547">Nucleotide-binding</keyword>
<feature type="compositionally biased region" description="Polar residues" evidence="14">
    <location>
        <begin position="770"/>
        <end position="783"/>
    </location>
</feature>
<evidence type="ECO:0000256" key="9">
    <source>
        <dbReference type="ARBA" id="ARBA00048679"/>
    </source>
</evidence>
<dbReference type="Pfam" id="PF00069">
    <property type="entry name" value="Pkinase"/>
    <property type="match status" value="1"/>
</dbReference>
<feature type="compositionally biased region" description="Basic and acidic residues" evidence="14">
    <location>
        <begin position="1433"/>
        <end position="1444"/>
    </location>
</feature>
<feature type="compositionally biased region" description="Polar residues" evidence="14">
    <location>
        <begin position="937"/>
        <end position="960"/>
    </location>
</feature>
<evidence type="ECO:0000256" key="11">
    <source>
        <dbReference type="PIRSR" id="PIRSR630616-2"/>
    </source>
</evidence>
<evidence type="ECO:0000256" key="12">
    <source>
        <dbReference type="PIRSR" id="PIRSR630616-3"/>
    </source>
</evidence>
<feature type="compositionally biased region" description="Basic and acidic residues" evidence="14">
    <location>
        <begin position="390"/>
        <end position="402"/>
    </location>
</feature>
<dbReference type="Gene3D" id="1.10.510.10">
    <property type="entry name" value="Transferase(Phosphotransferase) domain 1"/>
    <property type="match status" value="1"/>
</dbReference>
<feature type="compositionally biased region" description="Pro residues" evidence="14">
    <location>
        <begin position="1400"/>
        <end position="1416"/>
    </location>
</feature>
<feature type="compositionally biased region" description="Low complexity" evidence="14">
    <location>
        <begin position="483"/>
        <end position="495"/>
    </location>
</feature>
<dbReference type="InterPro" id="IPR008271">
    <property type="entry name" value="Ser/Thr_kinase_AS"/>
</dbReference>
<feature type="region of interest" description="Disordered" evidence="14">
    <location>
        <begin position="1572"/>
        <end position="1640"/>
    </location>
</feature>
<dbReference type="Proteomes" id="UP000239563">
    <property type="component" value="Chromosome XVI"/>
</dbReference>
<name>A0A2N8UK43_9BASI</name>
<gene>
    <name evidence="16" type="ORF">SRS1_15950</name>
</gene>
<keyword evidence="2" id="KW-0723">Serine/threonine-protein kinase</keyword>
<feature type="compositionally biased region" description="Low complexity" evidence="14">
    <location>
        <begin position="1465"/>
        <end position="1476"/>
    </location>
</feature>
<feature type="domain" description="Protein kinase" evidence="15">
    <location>
        <begin position="50"/>
        <end position="296"/>
    </location>
</feature>
<evidence type="ECO:0000313" key="17">
    <source>
        <dbReference type="Proteomes" id="UP000239563"/>
    </source>
</evidence>
<feature type="compositionally biased region" description="Basic and acidic residues" evidence="14">
    <location>
        <begin position="905"/>
        <end position="936"/>
    </location>
</feature>
<feature type="compositionally biased region" description="Basic residues" evidence="14">
    <location>
        <begin position="531"/>
        <end position="544"/>
    </location>
</feature>
<feature type="region of interest" description="Disordered" evidence="14">
    <location>
        <begin position="376"/>
        <end position="418"/>
    </location>
</feature>
<dbReference type="PROSITE" id="PS00107">
    <property type="entry name" value="PROTEIN_KINASE_ATP"/>
    <property type="match status" value="1"/>
</dbReference>
<evidence type="ECO:0000256" key="4">
    <source>
        <dbReference type="ARBA" id="ARBA00022679"/>
    </source>
</evidence>
<feature type="binding site" evidence="11">
    <location>
        <position position="185"/>
    </location>
    <ligand>
        <name>ATP</name>
        <dbReference type="ChEBI" id="CHEBI:30616"/>
    </ligand>
</feature>
<feature type="compositionally biased region" description="Polar residues" evidence="14">
    <location>
        <begin position="463"/>
        <end position="481"/>
    </location>
</feature>
<feature type="compositionally biased region" description="Polar residues" evidence="14">
    <location>
        <begin position="403"/>
        <end position="415"/>
    </location>
</feature>
<feature type="compositionally biased region" description="Polar residues" evidence="14">
    <location>
        <begin position="376"/>
        <end position="388"/>
    </location>
</feature>
<feature type="region of interest" description="Disordered" evidence="14">
    <location>
        <begin position="1153"/>
        <end position="1323"/>
    </location>
</feature>
<dbReference type="EMBL" id="LT795069">
    <property type="protein sequence ID" value="SJX65149.1"/>
    <property type="molecule type" value="Genomic_DNA"/>
</dbReference>
<feature type="compositionally biased region" description="Basic and acidic residues" evidence="14">
    <location>
        <begin position="1296"/>
        <end position="1305"/>
    </location>
</feature>
<keyword evidence="4" id="KW-0808">Transferase</keyword>
<evidence type="ECO:0000256" key="2">
    <source>
        <dbReference type="ARBA" id="ARBA00022527"/>
    </source>
</evidence>
<evidence type="ECO:0000313" key="16">
    <source>
        <dbReference type="EMBL" id="SJX65149.1"/>
    </source>
</evidence>
<evidence type="ECO:0000256" key="8">
    <source>
        <dbReference type="ARBA" id="ARBA00047899"/>
    </source>
</evidence>
<feature type="compositionally biased region" description="Basic and acidic residues" evidence="14">
    <location>
        <begin position="673"/>
        <end position="688"/>
    </location>
</feature>
<feature type="binding site" evidence="11 13">
    <location>
        <position position="79"/>
    </location>
    <ligand>
        <name>ATP</name>
        <dbReference type="ChEBI" id="CHEBI:30616"/>
    </ligand>
</feature>
<feature type="compositionally biased region" description="Low complexity" evidence="14">
    <location>
        <begin position="1244"/>
        <end position="1254"/>
    </location>
</feature>
<dbReference type="SUPFAM" id="SSF56112">
    <property type="entry name" value="Protein kinase-like (PK-like)"/>
    <property type="match status" value="1"/>
</dbReference>
<sequence>MSQPGTRRAYGHHGGQSSGSTINQKAALASAYQELGKELASSKLKIVGNYTLQRPIGEGTFGKVRLGLHRLTNTRVAIKQIPKAHSASLTREIHHHRRLHHPNVMQLYEVIATEQYIWMVSEICAGGELYDYLVENQVLAEPEARRIFGQLCLAVAYVHSKGIVHRDLKLENILLDERCNVKLGDFGFTREFERNRLMDTFCGTTGYASPEMLAGKRYTGEEVDIWSLGVILYALLCGALPFDDDDEAVMKQKILQGDFEIPDCLSEEAQNLIASILQQDPTKRPSIQAILSHPWFSKMMVHTPMSTVEEDENATDYFDSKPLAQTSPTYPAEPPQLATEKLQSNNDTAERQYAAAGAAEADPLLDSVANALHLHQSSASATSEQSYHSARSDSESSDRRSTNTDFTDPTTADSLSRTDEVAGAGFDDTIDSVTSSSQLPASAASVAASHPSKQTIGLHRNESQTTIRRLGSNGSDASLTGISRPPTKSTSTSLPTHHELPAGIDAKADDIHVPLYQSVPLTKRGSQGSSRGHHRTPSRTKRRSLSSGGLSDHHPPLLGRKPVDYVSQLADLQPATFSTSVEQNLLHQLSTLGMDVGQMVHSVVTDACDASGAVWWMLLRKAKERQKEQPAINSPINEAAPLTTAAPSVPSDTDLSAAPVPVDTQPPPVPFKDPARWSEDKSRSRERSNSLLTASRSDNSGLAESSNRRLQTVVSHEELNVSSTPSLQASASEIMKDTSSHANRPSPIPSSSSMPLERVAVSTPPPANDRSLSSTPDSTSTRPKSQHRHTTAVASPSKLQQVAASLVGSSPTSEGQKTRRSSQIDRPRSNSLSVKQFAQSVLGTKDKGSGTPPPVLPPDEAIVAGEVLPLERSKSPTLFGRRNTVSNVKESMVGRLSNPSTPKKNAIETLDKPRKSTSKKSSETDLDRVKALERSADSGSNSPSRSGTNLLPGSASTTDSAPDKLDGAVPSASQDSFSTMSATPQGSEKSGARGKAGSSLLATVRTWLGGNEKPARKSKAGKKSSAAYRGLGIDDGSMTTKSPTSTLGTSGSISSLANGTPSRSASMRRRSAQFHQNAVSRRGGPRSPHLGSVSRRPSNGSSYQAHLDLPPNSFQQSMSRPGHMRRMSAGSITPTATLYGDYVSDMGAAAAAVSSRHSRPSSSHSLAHSNAAPRSGLHGKAGSTGSASSVYRGGQAGSTYSTGSGRRHPRPSPDGGTMVRRHRAYASSSGSPSRHGSFRHESRPSSIKSRASSPGRAAMTGLSEFGADAEGEGDAGGSGARRSTRSTPRQSLELRSLSEHRRPNDAAEAAISPQSHHDYHNRSHHQVVAQSIFVAHKSRSPYRPPSANPNLHGSLARGASQLSGRGSLPGASEMSTHVAPSSLTGLPATGTGTWRHSWGRPPPCWAGPVDPPPPPSTDAALRSGGDGAAGVEGRPKLRDVFANREDDDWTDEEEEPTYSGGLGQMGSLSSMSSNVSRGGGGGVASSSPYATRNFAALGGTFSSQGSTSYDSASNALRGAAPFSSRYAGVRSIFQQPASASGAPGFGSRSHQPVSLSLGNEFAPKLLSTTLHSPTKATAGASGSLAEGSGAATAGHAGAVESGAGQAASAQQQGQQQAGGSRITASFHKPAQIIEEEEEDE</sequence>